<evidence type="ECO:0000256" key="1">
    <source>
        <dbReference type="SAM" id="Phobius"/>
    </source>
</evidence>
<dbReference type="EMBL" id="CAEY01000695">
    <property type="status" value="NOT_ANNOTATED_CDS"/>
    <property type="molecule type" value="Genomic_DNA"/>
</dbReference>
<protein>
    <submittedName>
        <fullName evidence="2">Uncharacterized protein</fullName>
    </submittedName>
</protein>
<sequence>MDILMLKENGSNEFILIELHGFVESFLLFCLFLFKLLAFQICEIISRAFCRYFEVTIYNRAI</sequence>
<evidence type="ECO:0000313" key="3">
    <source>
        <dbReference type="Proteomes" id="UP000015104"/>
    </source>
</evidence>
<keyword evidence="3" id="KW-1185">Reference proteome</keyword>
<keyword evidence="1" id="KW-1133">Transmembrane helix</keyword>
<proteinExistence type="predicted"/>
<keyword evidence="1" id="KW-0812">Transmembrane</keyword>
<dbReference type="Proteomes" id="UP000015104">
    <property type="component" value="Unassembled WGS sequence"/>
</dbReference>
<name>T1KXH5_TETUR</name>
<dbReference type="EnsemblMetazoa" id="tetur26g00190.1">
    <property type="protein sequence ID" value="tetur26g00190.1"/>
    <property type="gene ID" value="tetur26g00190"/>
</dbReference>
<reference evidence="2" key="2">
    <citation type="submission" date="2015-06" db="UniProtKB">
        <authorList>
            <consortium name="EnsemblMetazoa"/>
        </authorList>
    </citation>
    <scope>IDENTIFICATION</scope>
</reference>
<dbReference type="HOGENOM" id="CLU_2906972_0_0_1"/>
<organism evidence="2 3">
    <name type="scientific">Tetranychus urticae</name>
    <name type="common">Two-spotted spider mite</name>
    <dbReference type="NCBI Taxonomy" id="32264"/>
    <lineage>
        <taxon>Eukaryota</taxon>
        <taxon>Metazoa</taxon>
        <taxon>Ecdysozoa</taxon>
        <taxon>Arthropoda</taxon>
        <taxon>Chelicerata</taxon>
        <taxon>Arachnida</taxon>
        <taxon>Acari</taxon>
        <taxon>Acariformes</taxon>
        <taxon>Trombidiformes</taxon>
        <taxon>Prostigmata</taxon>
        <taxon>Eleutherengona</taxon>
        <taxon>Raphignathae</taxon>
        <taxon>Tetranychoidea</taxon>
        <taxon>Tetranychidae</taxon>
        <taxon>Tetranychus</taxon>
    </lineage>
</organism>
<evidence type="ECO:0000313" key="2">
    <source>
        <dbReference type="EnsemblMetazoa" id="tetur26g00190.1"/>
    </source>
</evidence>
<feature type="transmembrane region" description="Helical" evidence="1">
    <location>
        <begin position="14"/>
        <end position="37"/>
    </location>
</feature>
<dbReference type="AlphaFoldDB" id="T1KXH5"/>
<reference evidence="3" key="1">
    <citation type="submission" date="2011-08" db="EMBL/GenBank/DDBJ databases">
        <authorList>
            <person name="Rombauts S."/>
        </authorList>
    </citation>
    <scope>NUCLEOTIDE SEQUENCE</scope>
    <source>
        <strain evidence="3">London</strain>
    </source>
</reference>
<keyword evidence="1" id="KW-0472">Membrane</keyword>
<accession>T1KXH5</accession>